<feature type="region of interest" description="Disordered" evidence="1">
    <location>
        <begin position="304"/>
        <end position="347"/>
    </location>
</feature>
<comment type="caution">
    <text evidence="2">The sequence shown here is derived from an EMBL/GenBank/DDBJ whole genome shotgun (WGS) entry which is preliminary data.</text>
</comment>
<keyword evidence="3" id="KW-1185">Reference proteome</keyword>
<evidence type="ECO:0000256" key="1">
    <source>
        <dbReference type="SAM" id="MobiDB-lite"/>
    </source>
</evidence>
<feature type="region of interest" description="Disordered" evidence="1">
    <location>
        <begin position="75"/>
        <end position="138"/>
    </location>
</feature>
<dbReference type="SUPFAM" id="SSF55961">
    <property type="entry name" value="Bet v1-like"/>
    <property type="match status" value="1"/>
</dbReference>
<proteinExistence type="predicted"/>
<dbReference type="Gene3D" id="3.30.530.20">
    <property type="match status" value="1"/>
</dbReference>
<name>A0ABQ6NC67_9STRA</name>
<reference evidence="2 3" key="1">
    <citation type="journal article" date="2023" name="Commun. Biol.">
        <title>Genome analysis of Parmales, the sister group of diatoms, reveals the evolutionary specialization of diatoms from phago-mixotrophs to photoautotrophs.</title>
        <authorList>
            <person name="Ban H."/>
            <person name="Sato S."/>
            <person name="Yoshikawa S."/>
            <person name="Yamada K."/>
            <person name="Nakamura Y."/>
            <person name="Ichinomiya M."/>
            <person name="Sato N."/>
            <person name="Blanc-Mathieu R."/>
            <person name="Endo H."/>
            <person name="Kuwata A."/>
            <person name="Ogata H."/>
        </authorList>
    </citation>
    <scope>NUCLEOTIDE SEQUENCE [LARGE SCALE GENOMIC DNA]</scope>
</reference>
<protein>
    <submittedName>
        <fullName evidence="2">Uncharacterized protein</fullName>
    </submittedName>
</protein>
<accession>A0ABQ6NC67</accession>
<gene>
    <name evidence="2" type="ORF">TeGR_g9712</name>
</gene>
<dbReference type="EMBL" id="BRYB01006383">
    <property type="protein sequence ID" value="GMI56293.1"/>
    <property type="molecule type" value="Genomic_DNA"/>
</dbReference>
<organism evidence="2 3">
    <name type="scientific">Tetraparma gracilis</name>
    <dbReference type="NCBI Taxonomy" id="2962635"/>
    <lineage>
        <taxon>Eukaryota</taxon>
        <taxon>Sar</taxon>
        <taxon>Stramenopiles</taxon>
        <taxon>Ochrophyta</taxon>
        <taxon>Bolidophyceae</taxon>
        <taxon>Parmales</taxon>
        <taxon>Triparmaceae</taxon>
        <taxon>Tetraparma</taxon>
    </lineage>
</organism>
<evidence type="ECO:0000313" key="2">
    <source>
        <dbReference type="EMBL" id="GMI56293.1"/>
    </source>
</evidence>
<feature type="region of interest" description="Disordered" evidence="1">
    <location>
        <begin position="1"/>
        <end position="45"/>
    </location>
</feature>
<feature type="compositionally biased region" description="Low complexity" evidence="1">
    <location>
        <begin position="304"/>
        <end position="318"/>
    </location>
</feature>
<evidence type="ECO:0000313" key="3">
    <source>
        <dbReference type="Proteomes" id="UP001165060"/>
    </source>
</evidence>
<dbReference type="Proteomes" id="UP001165060">
    <property type="component" value="Unassembled WGS sequence"/>
</dbReference>
<sequence>MAAAGKGVVGMMLGGDAGGSFKRRKPDAAPAELGAPAGGLGADRGDGAAELRCRVEIEPLPPPLEERRPYAVSTTPNTTTYIQVLPAPNTQRSPKSSPKSPPRSRPKSPPKSSPLNSPDPTSRDLTSRVTSTDPPPDNLHNVVVSSLHCPASSLRDLLITDLPSLLPSTPTLPGSDLVSLSTIHPPPPGSSNQPTYAHIVRPLSLFKSATGRPIQQLFEAIVSLTVKKVHNKRAVRSDSAVMDLATVDLQQLQQLPPEFLAKVEANRKRVGAPAKSMPVNGKLVLTGTTLGQCKMSLHLHVPQSAGAAAPGEATASSQEGGEDGNKKQGFLTSMRRRSSAKRGSEVGLGATKRGSFFRRTVVGSLGGRKREEEVVLDFWGGLAENAHERFARYEEVDSFEFKRFINVGVLLAPPASNIENALLDRCETWENQDAENGISWNRLQTHPHTAQQSTNSLFSRPAAGPGQDAFAKVVGVVDASKDTVFAWLWSFCSNCRNEAHLLENGDLLRREFPVSGTRSKLCVRMMHFPVGFDDRIFYTFFTWKIEDNGNVLIAFDEIETFEDKDSKPGQKKDGGAYKSAKKLARLAMNAETSINETERYNNHDAFLKKNVLNPPRQSEVEVIKNEIKNDPAAATAVRAYAKGFWRVKALAPNVSEVMFLQSGNLGGSLPFFVEHFQAEQTLATLAHLQDQYTRPSADVDREVRLAFPRPPEYSKLISSEKVFVDLVQAMEMKTPLTKVAGMNTNRRLSKATEKGVRVHGKVSSKWVKSKTSSPFLTTW</sequence>
<dbReference type="InterPro" id="IPR023393">
    <property type="entry name" value="START-like_dom_sf"/>
</dbReference>